<feature type="domain" description="Gfo/Idh/MocA-like oxidoreductase N-terminal" evidence="1">
    <location>
        <begin position="4"/>
        <end position="134"/>
    </location>
</feature>
<dbReference type="RefSeq" id="XP_033587987.1">
    <property type="nucleotide sequence ID" value="XM_033737461.1"/>
</dbReference>
<dbReference type="OrthoDB" id="446809at2759"/>
<dbReference type="InterPro" id="IPR036291">
    <property type="entry name" value="NAD(P)-bd_dom_sf"/>
</dbReference>
<dbReference type="InterPro" id="IPR055080">
    <property type="entry name" value="Gal80p-like_C"/>
</dbReference>
<reference evidence="3" key="1">
    <citation type="journal article" date="2020" name="Stud. Mycol.">
        <title>101 Dothideomycetes genomes: a test case for predicting lifestyles and emergence of pathogens.</title>
        <authorList>
            <person name="Haridas S."/>
            <person name="Albert R."/>
            <person name="Binder M."/>
            <person name="Bloem J."/>
            <person name="Labutti K."/>
            <person name="Salamov A."/>
            <person name="Andreopoulos B."/>
            <person name="Baker S."/>
            <person name="Barry K."/>
            <person name="Bills G."/>
            <person name="Bluhm B."/>
            <person name="Cannon C."/>
            <person name="Castanera R."/>
            <person name="Culley D."/>
            <person name="Daum C."/>
            <person name="Ezra D."/>
            <person name="Gonzalez J."/>
            <person name="Henrissat B."/>
            <person name="Kuo A."/>
            <person name="Liang C."/>
            <person name="Lipzen A."/>
            <person name="Lutzoni F."/>
            <person name="Magnuson J."/>
            <person name="Mondo S."/>
            <person name="Nolan M."/>
            <person name="Ohm R."/>
            <person name="Pangilinan J."/>
            <person name="Park H.-J."/>
            <person name="Ramirez L."/>
            <person name="Alfaro M."/>
            <person name="Sun H."/>
            <person name="Tritt A."/>
            <person name="Yoshinaga Y."/>
            <person name="Zwiers L.-H."/>
            <person name="Turgeon B."/>
            <person name="Goodwin S."/>
            <person name="Spatafora J."/>
            <person name="Crous P."/>
            <person name="Grigoriev I."/>
        </authorList>
    </citation>
    <scope>NUCLEOTIDE SEQUENCE</scope>
    <source>
        <strain evidence="3">CBS 113389</strain>
    </source>
</reference>
<dbReference type="PANTHER" id="PTHR43708">
    <property type="entry name" value="CONSERVED EXPRESSED OXIDOREDUCTASE (EUROFUNG)"/>
    <property type="match status" value="1"/>
</dbReference>
<dbReference type="InterPro" id="IPR051317">
    <property type="entry name" value="Gfo/Idh/MocA_oxidoreduct"/>
</dbReference>
<evidence type="ECO:0000259" key="2">
    <source>
        <dbReference type="Pfam" id="PF22685"/>
    </source>
</evidence>
<proteinExistence type="predicted"/>
<dbReference type="Gene3D" id="3.40.50.720">
    <property type="entry name" value="NAD(P)-binding Rossmann-like Domain"/>
    <property type="match status" value="1"/>
</dbReference>
<evidence type="ECO:0000259" key="1">
    <source>
        <dbReference type="Pfam" id="PF01408"/>
    </source>
</evidence>
<organism evidence="3 4">
    <name type="scientific">Neohortaea acidophila</name>
    <dbReference type="NCBI Taxonomy" id="245834"/>
    <lineage>
        <taxon>Eukaryota</taxon>
        <taxon>Fungi</taxon>
        <taxon>Dikarya</taxon>
        <taxon>Ascomycota</taxon>
        <taxon>Pezizomycotina</taxon>
        <taxon>Dothideomycetes</taxon>
        <taxon>Dothideomycetidae</taxon>
        <taxon>Mycosphaerellales</taxon>
        <taxon>Teratosphaeriaceae</taxon>
        <taxon>Neohortaea</taxon>
    </lineage>
</organism>
<dbReference type="Pfam" id="PF22685">
    <property type="entry name" value="Gal80p_C-like"/>
    <property type="match status" value="1"/>
</dbReference>
<name>A0A6A6PQA1_9PEZI</name>
<feature type="domain" description="Gal80p-like C-terminal" evidence="2">
    <location>
        <begin position="141"/>
        <end position="292"/>
    </location>
</feature>
<dbReference type="EMBL" id="MU001638">
    <property type="protein sequence ID" value="KAF2481417.1"/>
    <property type="molecule type" value="Genomic_DNA"/>
</dbReference>
<evidence type="ECO:0000313" key="3">
    <source>
        <dbReference type="EMBL" id="KAF2481417.1"/>
    </source>
</evidence>
<protein>
    <submittedName>
        <fullName evidence="3">Oxidoreductase family protein</fullName>
    </submittedName>
</protein>
<evidence type="ECO:0000313" key="4">
    <source>
        <dbReference type="Proteomes" id="UP000799767"/>
    </source>
</evidence>
<gene>
    <name evidence="3" type="ORF">BDY17DRAFT_326111</name>
</gene>
<sequence>MAPIRIALIGLSQSAKTSWAASGHLPYLLSERGKARYKIIALLNSSEGAAKKAIEAFGLPSDVKAYGTADDLAKDADVDLVVCTTRVDVHFSTIKPSVAAGKNVFVEWPLAENATRAGELAELARKTGSKTMVGLQGRASPVIVKLKQLIQDGAIGKVVSADVTAYTPGGGGSSMSEGLAYFLKKEVGGNPVTIAYAHTIDYIHAVLGEFESFTSHCQIQRPEQTIINKETDQTRSTISDVPDLVSTHGTLKASEWVKEGASLIVNFRTGPPFPGTMPFVWVITGDKGRIRVSCERGPYIQSAAAAFPIPIEAEDIASGEVRQVAWAWEDWQEPLQASGRCIGALYDLYYEGRFAEFGVADFDAAVERHQQIDSILY</sequence>
<dbReference type="PANTHER" id="PTHR43708:SF1">
    <property type="entry name" value="GALACTOSE_LACTOSE METABOLISM REGULATORY PROTEIN GAL80"/>
    <property type="match status" value="1"/>
</dbReference>
<keyword evidence="4" id="KW-1185">Reference proteome</keyword>
<dbReference type="Proteomes" id="UP000799767">
    <property type="component" value="Unassembled WGS sequence"/>
</dbReference>
<dbReference type="Pfam" id="PF01408">
    <property type="entry name" value="GFO_IDH_MocA"/>
    <property type="match status" value="1"/>
</dbReference>
<accession>A0A6A6PQA1</accession>
<dbReference type="SUPFAM" id="SSF51735">
    <property type="entry name" value="NAD(P)-binding Rossmann-fold domains"/>
    <property type="match status" value="1"/>
</dbReference>
<dbReference type="Gene3D" id="3.30.360.10">
    <property type="entry name" value="Dihydrodipicolinate Reductase, domain 2"/>
    <property type="match status" value="1"/>
</dbReference>
<dbReference type="InterPro" id="IPR000683">
    <property type="entry name" value="Gfo/Idh/MocA-like_OxRdtase_N"/>
</dbReference>
<dbReference type="AlphaFoldDB" id="A0A6A6PQA1"/>
<dbReference type="GO" id="GO:0000166">
    <property type="term" value="F:nucleotide binding"/>
    <property type="evidence" value="ECO:0007669"/>
    <property type="project" value="InterPro"/>
</dbReference>
<dbReference type="GeneID" id="54478463"/>